<dbReference type="GO" id="GO:0004519">
    <property type="term" value="F:endonuclease activity"/>
    <property type="evidence" value="ECO:0007669"/>
    <property type="project" value="UniProtKB-KW"/>
</dbReference>
<keyword evidence="1" id="KW-0378">Hydrolase</keyword>
<organism evidence="1">
    <name type="scientific">Paraconexibacter sp. AEG42_29</name>
    <dbReference type="NCBI Taxonomy" id="2997339"/>
    <lineage>
        <taxon>Bacteria</taxon>
        <taxon>Bacillati</taxon>
        <taxon>Actinomycetota</taxon>
        <taxon>Thermoleophilia</taxon>
        <taxon>Solirubrobacterales</taxon>
        <taxon>Paraconexibacteraceae</taxon>
        <taxon>Paraconexibacter</taxon>
    </lineage>
</organism>
<sequence>MNASSTGNSFKVLQKYVAVWGIPVDHFDRYATTRARSRAQRVPLEEILATGRPFSRRSLKARLFEEGYKTRACELCGQGELWRGKSIALILDHVNGVPDDNRLANLRIVCPNCAATLETHCGRNARAPERPCAWCGDPMRAPSRQRYCSRRCAGRARSGAGRPATRKVERPPLAQIVAEVDADGWERVGRRYGVSGNAVRKWVRAYEAAEGPREGRPA</sequence>
<reference evidence="1" key="1">
    <citation type="submission" date="2022-12" db="EMBL/GenBank/DDBJ databases">
        <title>Paraconexibacter alkalitolerans sp. nov. and Baekduia alba sp. nov., isolated from soil and emended description of the genera Paraconexibacter (Chun et al., 2020) and Baekduia (An et al., 2020).</title>
        <authorList>
            <person name="Vieira S."/>
            <person name="Huber K.J."/>
            <person name="Geppert A."/>
            <person name="Wolf J."/>
            <person name="Neumann-Schaal M."/>
            <person name="Muesken M."/>
            <person name="Overmann J."/>
        </authorList>
    </citation>
    <scope>NUCLEOTIDE SEQUENCE</scope>
    <source>
        <strain evidence="1">AEG42_29</strain>
    </source>
</reference>
<name>A0AAU7B0I9_9ACTN</name>
<keyword evidence="1" id="KW-0255">Endonuclease</keyword>
<evidence type="ECO:0000313" key="1">
    <source>
        <dbReference type="EMBL" id="XAY07463.1"/>
    </source>
</evidence>
<gene>
    <name evidence="1" type="ORF">DSM112329_04345</name>
</gene>
<proteinExistence type="predicted"/>
<keyword evidence="1" id="KW-0540">Nuclease</keyword>
<dbReference type="InterPro" id="IPR003615">
    <property type="entry name" value="HNH_nuc"/>
</dbReference>
<dbReference type="EMBL" id="CP114014">
    <property type="protein sequence ID" value="XAY07463.1"/>
    <property type="molecule type" value="Genomic_DNA"/>
</dbReference>
<protein>
    <submittedName>
        <fullName evidence="1">HNH endonuclease</fullName>
    </submittedName>
</protein>
<dbReference type="CDD" id="cd00085">
    <property type="entry name" value="HNHc"/>
    <property type="match status" value="1"/>
</dbReference>
<dbReference type="AlphaFoldDB" id="A0AAU7B0I9"/>
<dbReference type="RefSeq" id="WP_354698656.1">
    <property type="nucleotide sequence ID" value="NZ_CP114014.1"/>
</dbReference>
<accession>A0AAU7B0I9</accession>
<dbReference type="KEGG" id="parq:DSM112329_04345"/>